<evidence type="ECO:0000313" key="2">
    <source>
        <dbReference type="Proteomes" id="UP000269669"/>
    </source>
</evidence>
<evidence type="ECO:0000313" key="1">
    <source>
        <dbReference type="EMBL" id="RSL17451.1"/>
    </source>
</evidence>
<accession>A0A3R9QIN9</accession>
<dbReference type="EMBL" id="RSDW01000001">
    <property type="protein sequence ID" value="RSL17451.1"/>
    <property type="molecule type" value="Genomic_DNA"/>
</dbReference>
<proteinExistence type="predicted"/>
<protein>
    <submittedName>
        <fullName evidence="1">Uncharacterized protein</fullName>
    </submittedName>
</protein>
<organism evidence="1 2">
    <name type="scientific">Edaphobacter aggregans</name>
    <dbReference type="NCBI Taxonomy" id="570835"/>
    <lineage>
        <taxon>Bacteria</taxon>
        <taxon>Pseudomonadati</taxon>
        <taxon>Acidobacteriota</taxon>
        <taxon>Terriglobia</taxon>
        <taxon>Terriglobales</taxon>
        <taxon>Acidobacteriaceae</taxon>
        <taxon>Edaphobacter</taxon>
    </lineage>
</organism>
<comment type="caution">
    <text evidence="1">The sequence shown here is derived from an EMBL/GenBank/DDBJ whole genome shotgun (WGS) entry which is preliminary data.</text>
</comment>
<name>A0A3R9QIN9_9BACT</name>
<reference evidence="1 2" key="1">
    <citation type="submission" date="2018-12" db="EMBL/GenBank/DDBJ databases">
        <title>Sequencing of bacterial isolates from soil warming experiment in Harvard Forest, Massachusetts, USA.</title>
        <authorList>
            <person name="Deangelis K."/>
        </authorList>
    </citation>
    <scope>NUCLEOTIDE SEQUENCE [LARGE SCALE GENOMIC DNA]</scope>
    <source>
        <strain evidence="1 2">EB153</strain>
    </source>
</reference>
<sequence length="63" mass="6684">MVLVIDGFQEDTSGLLTPERIGLQLVTSTVTKDGSFTRGTGYTEVILISIMTTITATDTTGTD</sequence>
<dbReference type="Proteomes" id="UP000269669">
    <property type="component" value="Unassembled WGS sequence"/>
</dbReference>
<gene>
    <name evidence="1" type="ORF">EDE15_2986</name>
</gene>
<keyword evidence="2" id="KW-1185">Reference proteome</keyword>
<dbReference type="AlphaFoldDB" id="A0A3R9QIN9"/>